<accession>A0A2V1DPJ4</accession>
<evidence type="ECO:0000313" key="2">
    <source>
        <dbReference type="EMBL" id="PVI00077.1"/>
    </source>
</evidence>
<sequence length="86" mass="9491">MTSVRVAVSIHGQGKVITLTSIGSPVDESITGTILICKCNGKHAPPTQRLKIRRPTNSILFLFFFFSWPCVQVSHATTVSVQEHLR</sequence>
<evidence type="ECO:0000313" key="3">
    <source>
        <dbReference type="Proteomes" id="UP000244855"/>
    </source>
</evidence>
<dbReference type="Proteomes" id="UP000244855">
    <property type="component" value="Unassembled WGS sequence"/>
</dbReference>
<keyword evidence="1" id="KW-1133">Transmembrane helix</keyword>
<keyword evidence="3" id="KW-1185">Reference proteome</keyword>
<protein>
    <submittedName>
        <fullName evidence="2">Uncharacterized protein</fullName>
    </submittedName>
</protein>
<gene>
    <name evidence="2" type="ORF">DM02DRAFT_409820</name>
</gene>
<evidence type="ECO:0000256" key="1">
    <source>
        <dbReference type="SAM" id="Phobius"/>
    </source>
</evidence>
<keyword evidence="1" id="KW-0472">Membrane</keyword>
<dbReference type="EMBL" id="KZ805379">
    <property type="protein sequence ID" value="PVI00077.1"/>
    <property type="molecule type" value="Genomic_DNA"/>
</dbReference>
<keyword evidence="1" id="KW-0812">Transmembrane</keyword>
<name>A0A2V1DPJ4_9PLEO</name>
<organism evidence="2 3">
    <name type="scientific">Periconia macrospinosa</name>
    <dbReference type="NCBI Taxonomy" id="97972"/>
    <lineage>
        <taxon>Eukaryota</taxon>
        <taxon>Fungi</taxon>
        <taxon>Dikarya</taxon>
        <taxon>Ascomycota</taxon>
        <taxon>Pezizomycotina</taxon>
        <taxon>Dothideomycetes</taxon>
        <taxon>Pleosporomycetidae</taxon>
        <taxon>Pleosporales</taxon>
        <taxon>Massarineae</taxon>
        <taxon>Periconiaceae</taxon>
        <taxon>Periconia</taxon>
    </lineage>
</organism>
<feature type="transmembrane region" description="Helical" evidence="1">
    <location>
        <begin position="59"/>
        <end position="81"/>
    </location>
</feature>
<reference evidence="2 3" key="1">
    <citation type="journal article" date="2018" name="Sci. Rep.">
        <title>Comparative genomics provides insights into the lifestyle and reveals functional heterogeneity of dark septate endophytic fungi.</title>
        <authorList>
            <person name="Knapp D.G."/>
            <person name="Nemeth J.B."/>
            <person name="Barry K."/>
            <person name="Hainaut M."/>
            <person name="Henrissat B."/>
            <person name="Johnson J."/>
            <person name="Kuo A."/>
            <person name="Lim J.H.P."/>
            <person name="Lipzen A."/>
            <person name="Nolan M."/>
            <person name="Ohm R.A."/>
            <person name="Tamas L."/>
            <person name="Grigoriev I.V."/>
            <person name="Spatafora J.W."/>
            <person name="Nagy L.G."/>
            <person name="Kovacs G.M."/>
        </authorList>
    </citation>
    <scope>NUCLEOTIDE SEQUENCE [LARGE SCALE GENOMIC DNA]</scope>
    <source>
        <strain evidence="2 3">DSE2036</strain>
    </source>
</reference>
<dbReference type="AlphaFoldDB" id="A0A2V1DPJ4"/>
<proteinExistence type="predicted"/>